<dbReference type="Pfam" id="PF06970">
    <property type="entry name" value="RepA_N"/>
    <property type="match status" value="1"/>
</dbReference>
<evidence type="ECO:0000259" key="2">
    <source>
        <dbReference type="Pfam" id="PF19481"/>
    </source>
</evidence>
<accession>A0ABS1C7Q5</accession>
<dbReference type="Proteomes" id="UP000823123">
    <property type="component" value="Unassembled WGS sequence"/>
</dbReference>
<name>A0ABS1C7Q5_9FIRM</name>
<organism evidence="3 4">
    <name type="scientific">Parvimonas parva</name>
    <dbReference type="NCBI Taxonomy" id="2769485"/>
    <lineage>
        <taxon>Bacteria</taxon>
        <taxon>Bacillati</taxon>
        <taxon>Bacillota</taxon>
        <taxon>Tissierellia</taxon>
        <taxon>Tissierellales</taxon>
        <taxon>Peptoniphilaceae</taxon>
        <taxon>Parvimonas</taxon>
    </lineage>
</organism>
<comment type="caution">
    <text evidence="3">The sequence shown here is derived from an EMBL/GenBank/DDBJ whole genome shotgun (WGS) entry which is preliminary data.</text>
</comment>
<protein>
    <submittedName>
        <fullName evidence="3">Replication initiator protein A</fullName>
    </submittedName>
</protein>
<proteinExistence type="predicted"/>
<dbReference type="RefSeq" id="WP_068472861.1">
    <property type="nucleotide sequence ID" value="NZ_JACVDA010000005.1"/>
</dbReference>
<feature type="domain" description="DUF6017" evidence="2">
    <location>
        <begin position="195"/>
        <end position="299"/>
    </location>
</feature>
<reference evidence="3 4" key="1">
    <citation type="submission" date="2020-09" db="EMBL/GenBank/DDBJ databases">
        <title>Parvimonas S3374 sp. nov.</title>
        <authorList>
            <person name="Buhl M."/>
        </authorList>
    </citation>
    <scope>NUCLEOTIDE SEQUENCE [LARGE SCALE GENOMIC DNA]</scope>
    <source>
        <strain evidence="3 4">S3374</strain>
    </source>
</reference>
<dbReference type="InterPro" id="IPR010724">
    <property type="entry name" value="RepA_N"/>
</dbReference>
<sequence>MKYKDVNNELFYSENDYYQEYRFIKTPAILISSKLYQNLSLGAKMLYSILADRQSLSLKNKDKYTDENGKIFLIYTIESLKDVLCLSKNTVIKYKKELIEFELLFERRMGQGLANRIYILKPNYQELAKNTRSPRIELLETQNLDFKKSEICTSRSAKNEPLEVQNLDPNYTNINHTDSIYTNSINQSEEIDVDVIEYKKYKDLIYKNLNYEILEISLSKTEMEYLNQIIEVMLDVILSKDEKIRVSGNYISKELVKMRFLLLTYSHIEYVLSSIRKNSKKAKNIRSYLITCLYNSYSTELVQIDNEISDDFSDNFL</sequence>
<dbReference type="Pfam" id="PF19481">
    <property type="entry name" value="DUF6017"/>
    <property type="match status" value="1"/>
</dbReference>
<dbReference type="EMBL" id="JACVDA010000005">
    <property type="protein sequence ID" value="MBK1468134.1"/>
    <property type="molecule type" value="Genomic_DNA"/>
</dbReference>
<evidence type="ECO:0000313" key="3">
    <source>
        <dbReference type="EMBL" id="MBK1468134.1"/>
    </source>
</evidence>
<evidence type="ECO:0000259" key="1">
    <source>
        <dbReference type="Pfam" id="PF06970"/>
    </source>
</evidence>
<feature type="domain" description="Replication initiator A N-terminal" evidence="1">
    <location>
        <begin position="22"/>
        <end position="98"/>
    </location>
</feature>
<keyword evidence="4" id="KW-1185">Reference proteome</keyword>
<dbReference type="InterPro" id="IPR046059">
    <property type="entry name" value="DUF6017"/>
</dbReference>
<evidence type="ECO:0000313" key="4">
    <source>
        <dbReference type="Proteomes" id="UP000823123"/>
    </source>
</evidence>
<gene>
    <name evidence="3" type="ORF">IBJ83_02225</name>
</gene>